<sequence length="199" mass="22075">MWDERYSSEEYQYGTEANDFLQQSVHHLPQTGARKILCLGEGEGRNAVFLAEQGFDVTAIDASEVGLQKAQTLANSRGVSITTQVADLADYDLGTNLWDGIISIFCHLPEALRLNLHQKVAQALRPQGVFILEAYRPEQLQFATGGPPQVELMMTLEGLKNELADLEHRHLCELEREVKEGVLHNGMAAVVQMIATKEG</sequence>
<dbReference type="GO" id="GO:0032259">
    <property type="term" value="P:methylation"/>
    <property type="evidence" value="ECO:0007669"/>
    <property type="project" value="UniProtKB-KW"/>
</dbReference>
<feature type="coiled-coil region" evidence="2">
    <location>
        <begin position="149"/>
        <end position="176"/>
    </location>
</feature>
<dbReference type="AlphaFoldDB" id="A0A7D4T2D0"/>
<dbReference type="GO" id="GO:0008168">
    <property type="term" value="F:methyltransferase activity"/>
    <property type="evidence" value="ECO:0007669"/>
    <property type="project" value="UniProtKB-KW"/>
</dbReference>
<dbReference type="SUPFAM" id="SSF53335">
    <property type="entry name" value="S-adenosyl-L-methionine-dependent methyltransferases"/>
    <property type="match status" value="1"/>
</dbReference>
<gene>
    <name evidence="4" type="ORF">HQN79_04055</name>
</gene>
<keyword evidence="4" id="KW-0489">Methyltransferase</keyword>
<protein>
    <submittedName>
        <fullName evidence="4">Class I SAM-dependent methyltransferase</fullName>
    </submittedName>
</protein>
<dbReference type="Pfam" id="PF13649">
    <property type="entry name" value="Methyltransf_25"/>
    <property type="match status" value="1"/>
</dbReference>
<dbReference type="Gene3D" id="3.40.50.150">
    <property type="entry name" value="Vaccinia Virus protein VP39"/>
    <property type="match status" value="1"/>
</dbReference>
<reference evidence="4 5" key="1">
    <citation type="submission" date="2020-05" db="EMBL/GenBank/DDBJ databases">
        <title>Thiomicrorhabdus sediminis sp.nov. and Thiomicrorhabdus xiamenensis sp.nov., novel sulfur-oxidizing bacteria isolated from coastal sediment.</title>
        <authorList>
            <person name="Liu X."/>
        </authorList>
    </citation>
    <scope>NUCLEOTIDE SEQUENCE [LARGE SCALE GENOMIC DNA]</scope>
    <source>
        <strain evidence="4 5">G2</strain>
    </source>
</reference>
<evidence type="ECO:0000259" key="3">
    <source>
        <dbReference type="Pfam" id="PF13649"/>
    </source>
</evidence>
<dbReference type="InterPro" id="IPR041698">
    <property type="entry name" value="Methyltransf_25"/>
</dbReference>
<keyword evidence="1 4" id="KW-0808">Transferase</keyword>
<accession>A0A7D4T2D0</accession>
<dbReference type="InterPro" id="IPR029063">
    <property type="entry name" value="SAM-dependent_MTases_sf"/>
</dbReference>
<dbReference type="PANTHER" id="PTHR43861">
    <property type="entry name" value="TRANS-ACONITATE 2-METHYLTRANSFERASE-RELATED"/>
    <property type="match status" value="1"/>
</dbReference>
<keyword evidence="5" id="KW-1185">Reference proteome</keyword>
<feature type="domain" description="Methyltransferase" evidence="3">
    <location>
        <begin position="36"/>
        <end position="128"/>
    </location>
</feature>
<evidence type="ECO:0000256" key="2">
    <source>
        <dbReference type="SAM" id="Coils"/>
    </source>
</evidence>
<dbReference type="EMBL" id="CP054020">
    <property type="protein sequence ID" value="QKI90285.1"/>
    <property type="molecule type" value="Genomic_DNA"/>
</dbReference>
<evidence type="ECO:0000313" key="4">
    <source>
        <dbReference type="EMBL" id="QKI90285.1"/>
    </source>
</evidence>
<name>A0A7D4T2D0_9GAMM</name>
<dbReference type="CDD" id="cd02440">
    <property type="entry name" value="AdoMet_MTases"/>
    <property type="match status" value="1"/>
</dbReference>
<organism evidence="4 5">
    <name type="scientific">Thiomicrorhabdus xiamenensis</name>
    <dbReference type="NCBI Taxonomy" id="2739063"/>
    <lineage>
        <taxon>Bacteria</taxon>
        <taxon>Pseudomonadati</taxon>
        <taxon>Pseudomonadota</taxon>
        <taxon>Gammaproteobacteria</taxon>
        <taxon>Thiotrichales</taxon>
        <taxon>Piscirickettsiaceae</taxon>
        <taxon>Thiomicrorhabdus</taxon>
    </lineage>
</organism>
<dbReference type="Proteomes" id="UP000504724">
    <property type="component" value="Chromosome"/>
</dbReference>
<evidence type="ECO:0000256" key="1">
    <source>
        <dbReference type="ARBA" id="ARBA00022679"/>
    </source>
</evidence>
<evidence type="ECO:0000313" key="5">
    <source>
        <dbReference type="Proteomes" id="UP000504724"/>
    </source>
</evidence>
<dbReference type="KEGG" id="txa:HQN79_04055"/>
<keyword evidence="2" id="KW-0175">Coiled coil</keyword>
<proteinExistence type="predicted"/>
<dbReference type="PANTHER" id="PTHR43861:SF3">
    <property type="entry name" value="PUTATIVE (AFU_ORTHOLOGUE AFUA_2G14390)-RELATED"/>
    <property type="match status" value="1"/>
</dbReference>